<dbReference type="InterPro" id="IPR037673">
    <property type="entry name" value="MSC/AndL"/>
</dbReference>
<evidence type="ECO:0000256" key="4">
    <source>
        <dbReference type="ARBA" id="ARBA00022692"/>
    </source>
</evidence>
<protein>
    <recommendedName>
        <fullName evidence="9">Large-conductance mechanosensitive channel</fullName>
    </recommendedName>
</protein>
<proteinExistence type="inferred from homology"/>
<evidence type="ECO:0000256" key="5">
    <source>
        <dbReference type="ARBA" id="ARBA00022989"/>
    </source>
</evidence>
<evidence type="ECO:0000313" key="12">
    <source>
        <dbReference type="Proteomes" id="UP000245629"/>
    </source>
</evidence>
<dbReference type="InterPro" id="IPR036019">
    <property type="entry name" value="MscL_channel"/>
</dbReference>
<keyword evidence="3 9" id="KW-1003">Cell membrane</keyword>
<comment type="function">
    <text evidence="9">Channel that opens in response to stretch forces in the membrane lipid bilayer. May participate in the regulation of osmotic pressure changes within the cell.</text>
</comment>
<keyword evidence="5 9" id="KW-1133">Transmembrane helix</keyword>
<dbReference type="NCBIfam" id="TIGR00220">
    <property type="entry name" value="mscL"/>
    <property type="match status" value="1"/>
</dbReference>
<gene>
    <name evidence="9" type="primary">mscL</name>
    <name evidence="11" type="ORF">DEW08_07880</name>
</gene>
<evidence type="ECO:0000256" key="8">
    <source>
        <dbReference type="ARBA" id="ARBA00023303"/>
    </source>
</evidence>
<dbReference type="SUPFAM" id="SSF81330">
    <property type="entry name" value="Gated mechanosensitive channel"/>
    <property type="match status" value="1"/>
</dbReference>
<dbReference type="GO" id="GO:0005886">
    <property type="term" value="C:plasma membrane"/>
    <property type="evidence" value="ECO:0007669"/>
    <property type="project" value="UniProtKB-SubCell"/>
</dbReference>
<keyword evidence="2 9" id="KW-0813">Transport</keyword>
<dbReference type="Gene3D" id="1.10.1200.120">
    <property type="entry name" value="Large-conductance mechanosensitive channel, MscL, domain 1"/>
    <property type="match status" value="1"/>
</dbReference>
<accession>A0A2S2CNT1</accession>
<dbReference type="OrthoDB" id="9810350at2"/>
<evidence type="ECO:0000313" key="11">
    <source>
        <dbReference type="EMBL" id="AWK86183.1"/>
    </source>
</evidence>
<evidence type="ECO:0000256" key="9">
    <source>
        <dbReference type="HAMAP-Rule" id="MF_00115"/>
    </source>
</evidence>
<evidence type="ECO:0000256" key="3">
    <source>
        <dbReference type="ARBA" id="ARBA00022475"/>
    </source>
</evidence>
<comment type="subcellular location">
    <subcellularLocation>
        <location evidence="9">Cell inner membrane</location>
        <topology evidence="9">Multi-pass membrane protein</topology>
    </subcellularLocation>
    <subcellularLocation>
        <location evidence="1">Membrane</location>
        <topology evidence="1">Multi-pass membrane protein</topology>
    </subcellularLocation>
</comment>
<dbReference type="InterPro" id="IPR001185">
    <property type="entry name" value="MS_channel"/>
</dbReference>
<keyword evidence="8 9" id="KW-0407">Ion channel</keyword>
<keyword evidence="4 9" id="KW-0812">Transmembrane</keyword>
<dbReference type="NCBIfam" id="NF010557">
    <property type="entry name" value="PRK13952.1"/>
    <property type="match status" value="1"/>
</dbReference>
<dbReference type="KEGG" id="azz:DEW08_07880"/>
<feature type="transmembrane region" description="Helical" evidence="9">
    <location>
        <begin position="12"/>
        <end position="35"/>
    </location>
</feature>
<feature type="transmembrane region" description="Helical" evidence="9">
    <location>
        <begin position="83"/>
        <end position="101"/>
    </location>
</feature>
<organism evidence="11 12">
    <name type="scientific">Azospirillum thermophilum</name>
    <dbReference type="NCBI Taxonomy" id="2202148"/>
    <lineage>
        <taxon>Bacteria</taxon>
        <taxon>Pseudomonadati</taxon>
        <taxon>Pseudomonadota</taxon>
        <taxon>Alphaproteobacteria</taxon>
        <taxon>Rhodospirillales</taxon>
        <taxon>Azospirillaceae</taxon>
        <taxon>Azospirillum</taxon>
    </lineage>
</organism>
<dbReference type="NCBIfam" id="NF001843">
    <property type="entry name" value="PRK00567.1-4"/>
    <property type="match status" value="1"/>
</dbReference>
<evidence type="ECO:0000256" key="2">
    <source>
        <dbReference type="ARBA" id="ARBA00022448"/>
    </source>
</evidence>
<dbReference type="AlphaFoldDB" id="A0A2S2CNT1"/>
<dbReference type="HAMAP" id="MF_00115">
    <property type="entry name" value="MscL"/>
    <property type="match status" value="1"/>
</dbReference>
<dbReference type="GO" id="GO:0008381">
    <property type="term" value="F:mechanosensitive monoatomic ion channel activity"/>
    <property type="evidence" value="ECO:0007669"/>
    <property type="project" value="UniProtKB-UniRule"/>
</dbReference>
<sequence>MLEEFKKFISRGNVVELAVGIIIGAAFTGIVNSLVKDILMPPIGWIVGGIDFSNYFVSLSGGRYETLQAAEAAGAATINYGRFINTLINFLIVSGALFLVVRQVNRLHFLHAEKKKETPRQEILLAEIRDALKDMAKGDPAGTDPARPDPASPDRAGRPGGGA</sequence>
<dbReference type="PANTHER" id="PTHR30266">
    <property type="entry name" value="MECHANOSENSITIVE CHANNEL MSCL"/>
    <property type="match status" value="1"/>
</dbReference>
<reference evidence="12" key="1">
    <citation type="submission" date="2018-05" db="EMBL/GenBank/DDBJ databases">
        <title>Azospirillum thermophila sp. nov., a novel isolated from hot spring.</title>
        <authorList>
            <person name="Zhao Z."/>
        </authorList>
    </citation>
    <scope>NUCLEOTIDE SEQUENCE [LARGE SCALE GENOMIC DNA]</scope>
    <source>
        <strain evidence="12">CFH 70021</strain>
    </source>
</reference>
<keyword evidence="6 9" id="KW-0406">Ion transport</keyword>
<dbReference type="Proteomes" id="UP000245629">
    <property type="component" value="Chromosome 2"/>
</dbReference>
<evidence type="ECO:0000256" key="7">
    <source>
        <dbReference type="ARBA" id="ARBA00023136"/>
    </source>
</evidence>
<keyword evidence="12" id="KW-1185">Reference proteome</keyword>
<keyword evidence="9" id="KW-0997">Cell inner membrane</keyword>
<evidence type="ECO:0000256" key="6">
    <source>
        <dbReference type="ARBA" id="ARBA00023065"/>
    </source>
</evidence>
<comment type="similarity">
    <text evidence="9">Belongs to the MscL family.</text>
</comment>
<comment type="subunit">
    <text evidence="9">Homopentamer.</text>
</comment>
<dbReference type="RefSeq" id="WP_109325996.1">
    <property type="nucleotide sequence ID" value="NZ_CP029353.1"/>
</dbReference>
<evidence type="ECO:0000256" key="1">
    <source>
        <dbReference type="ARBA" id="ARBA00004141"/>
    </source>
</evidence>
<name>A0A2S2CNT1_9PROT</name>
<dbReference type="EMBL" id="CP029353">
    <property type="protein sequence ID" value="AWK86183.1"/>
    <property type="molecule type" value="Genomic_DNA"/>
</dbReference>
<keyword evidence="7 9" id="KW-0472">Membrane</keyword>
<evidence type="ECO:0000256" key="10">
    <source>
        <dbReference type="SAM" id="MobiDB-lite"/>
    </source>
</evidence>
<feature type="region of interest" description="Disordered" evidence="10">
    <location>
        <begin position="135"/>
        <end position="163"/>
    </location>
</feature>
<dbReference type="Pfam" id="PF01741">
    <property type="entry name" value="MscL"/>
    <property type="match status" value="1"/>
</dbReference>
<dbReference type="PRINTS" id="PR01264">
    <property type="entry name" value="MECHCHANNEL"/>
</dbReference>
<dbReference type="PANTHER" id="PTHR30266:SF2">
    <property type="entry name" value="LARGE-CONDUCTANCE MECHANOSENSITIVE CHANNEL"/>
    <property type="match status" value="1"/>
</dbReference>